<feature type="transmembrane region" description="Helical" evidence="1">
    <location>
        <begin position="146"/>
        <end position="166"/>
    </location>
</feature>
<evidence type="ECO:0000313" key="2">
    <source>
        <dbReference type="EMBL" id="MDT0261539.1"/>
    </source>
</evidence>
<dbReference type="PANTHER" id="PTHR23542:SF1">
    <property type="entry name" value="MAJOR FACILITATOR SUPERFAMILY (MFS) PROFILE DOMAIN-CONTAINING PROTEIN"/>
    <property type="match status" value="1"/>
</dbReference>
<dbReference type="InterPro" id="IPR011701">
    <property type="entry name" value="MFS"/>
</dbReference>
<name>A0ABU2J971_9ACTN</name>
<comment type="caution">
    <text evidence="2">The sequence shown here is derived from an EMBL/GenBank/DDBJ whole genome shotgun (WGS) entry which is preliminary data.</text>
</comment>
<keyword evidence="1" id="KW-1133">Transmembrane helix</keyword>
<dbReference type="Gene3D" id="1.20.1250.20">
    <property type="entry name" value="MFS general substrate transporter like domains"/>
    <property type="match status" value="2"/>
</dbReference>
<protein>
    <submittedName>
        <fullName evidence="2">MFS transporter</fullName>
    </submittedName>
</protein>
<feature type="transmembrane region" description="Helical" evidence="1">
    <location>
        <begin position="253"/>
        <end position="270"/>
    </location>
</feature>
<dbReference type="SUPFAM" id="SSF103473">
    <property type="entry name" value="MFS general substrate transporter"/>
    <property type="match status" value="1"/>
</dbReference>
<evidence type="ECO:0000313" key="3">
    <source>
        <dbReference type="Proteomes" id="UP001183176"/>
    </source>
</evidence>
<keyword evidence="3" id="KW-1185">Reference proteome</keyword>
<evidence type="ECO:0000256" key="1">
    <source>
        <dbReference type="SAM" id="Phobius"/>
    </source>
</evidence>
<feature type="transmembrane region" description="Helical" evidence="1">
    <location>
        <begin position="282"/>
        <end position="298"/>
    </location>
</feature>
<feature type="transmembrane region" description="Helical" evidence="1">
    <location>
        <begin position="339"/>
        <end position="362"/>
    </location>
</feature>
<dbReference type="EMBL" id="JAVREH010000008">
    <property type="protein sequence ID" value="MDT0261539.1"/>
    <property type="molecule type" value="Genomic_DNA"/>
</dbReference>
<dbReference type="InterPro" id="IPR036259">
    <property type="entry name" value="MFS_trans_sf"/>
</dbReference>
<organism evidence="2 3">
    <name type="scientific">Jatrophihabitans lederbergiae</name>
    <dbReference type="NCBI Taxonomy" id="3075547"/>
    <lineage>
        <taxon>Bacteria</taxon>
        <taxon>Bacillati</taxon>
        <taxon>Actinomycetota</taxon>
        <taxon>Actinomycetes</taxon>
        <taxon>Jatrophihabitantales</taxon>
        <taxon>Jatrophihabitantaceae</taxon>
        <taxon>Jatrophihabitans</taxon>
    </lineage>
</organism>
<feature type="transmembrane region" description="Helical" evidence="1">
    <location>
        <begin position="45"/>
        <end position="67"/>
    </location>
</feature>
<feature type="transmembrane region" description="Helical" evidence="1">
    <location>
        <begin position="172"/>
        <end position="190"/>
    </location>
</feature>
<feature type="transmembrane region" description="Helical" evidence="1">
    <location>
        <begin position="368"/>
        <end position="389"/>
    </location>
</feature>
<dbReference type="RefSeq" id="WP_311422693.1">
    <property type="nucleotide sequence ID" value="NZ_JAVREH010000008.1"/>
</dbReference>
<keyword evidence="1" id="KW-0812">Transmembrane</keyword>
<feature type="transmembrane region" description="Helical" evidence="1">
    <location>
        <begin position="304"/>
        <end position="327"/>
    </location>
</feature>
<sequence length="420" mass="43729">MLNRYRAAFAFPGATAFSAAGFLSRASMAIYPIAMVLIISGRTHAYGFAGLVSGSYVIGGALGNPIAGRLVDRLGQHRVLPRFLAGHLAATAVFAVLITVRTPLWTLLLPAMLMGASLLNIGALIRARWSYVWPADPGRRSTAYSVESTIDEVIFVIGPLVATVLATHASPLVTLGLAMALIAAGSLWLASQRGTDPPLRVRGPGERPTFALRSRGMLLITLVMVFMGAVFGSAEVVMVAFCGQHGQRASAGWVVASFAAGSAASAILYGSRHWRTPLLRRFVRAALVFGVLPFLYLVPTTLPVLAVCTFVVGMGIAPTLISGFGLVDSIVSADSLTEGLTWIGTGLSVGYGFGAAAVGGIADRHGAHVAFWVPVGCALVSAGFALALATRLRAPAGPPVAPAVDRRISAGLKADSRRRG</sequence>
<feature type="transmembrane region" description="Helical" evidence="1">
    <location>
        <begin position="104"/>
        <end position="125"/>
    </location>
</feature>
<gene>
    <name evidence="2" type="ORF">RM423_09050</name>
</gene>
<accession>A0ABU2J971</accession>
<proteinExistence type="predicted"/>
<keyword evidence="1" id="KW-0472">Membrane</keyword>
<reference evidence="3" key="1">
    <citation type="submission" date="2023-07" db="EMBL/GenBank/DDBJ databases">
        <title>30 novel species of actinomycetes from the DSMZ collection.</title>
        <authorList>
            <person name="Nouioui I."/>
        </authorList>
    </citation>
    <scope>NUCLEOTIDE SEQUENCE [LARGE SCALE GENOMIC DNA]</scope>
    <source>
        <strain evidence="3">DSM 44399</strain>
    </source>
</reference>
<dbReference type="Pfam" id="PF07690">
    <property type="entry name" value="MFS_1"/>
    <property type="match status" value="2"/>
</dbReference>
<dbReference type="PANTHER" id="PTHR23542">
    <property type="match status" value="1"/>
</dbReference>
<dbReference type="Proteomes" id="UP001183176">
    <property type="component" value="Unassembled WGS sequence"/>
</dbReference>
<feature type="transmembrane region" description="Helical" evidence="1">
    <location>
        <begin position="217"/>
        <end position="241"/>
    </location>
</feature>
<feature type="transmembrane region" description="Helical" evidence="1">
    <location>
        <begin position="79"/>
        <end position="98"/>
    </location>
</feature>